<dbReference type="Proteomes" id="UP000030759">
    <property type="component" value="Unassembled WGS sequence"/>
</dbReference>
<protein>
    <submittedName>
        <fullName evidence="2">SPRY domain-containing protein 4</fullName>
    </submittedName>
</protein>
<dbReference type="EMBL" id="KE671744">
    <property type="protein sequence ID" value="ERE79907.1"/>
    <property type="molecule type" value="Genomic_DNA"/>
</dbReference>
<evidence type="ECO:0000313" key="2">
    <source>
        <dbReference type="EMBL" id="EGW00260.1"/>
    </source>
</evidence>
<organism evidence="2 4">
    <name type="scientific">Cricetulus griseus</name>
    <name type="common">Chinese hamster</name>
    <name type="synonym">Cricetulus barabensis griseus</name>
    <dbReference type="NCBI Taxonomy" id="10029"/>
    <lineage>
        <taxon>Eukaryota</taxon>
        <taxon>Metazoa</taxon>
        <taxon>Chordata</taxon>
        <taxon>Craniata</taxon>
        <taxon>Vertebrata</taxon>
        <taxon>Euteleostomi</taxon>
        <taxon>Mammalia</taxon>
        <taxon>Eutheria</taxon>
        <taxon>Euarchontoglires</taxon>
        <taxon>Glires</taxon>
        <taxon>Rodentia</taxon>
        <taxon>Myomorpha</taxon>
        <taxon>Muroidea</taxon>
        <taxon>Cricetidae</taxon>
        <taxon>Cricetinae</taxon>
        <taxon>Cricetulus</taxon>
    </lineage>
</organism>
<feature type="domain" description="B30.2/SPRY" evidence="1">
    <location>
        <begin position="1"/>
        <end position="74"/>
    </location>
</feature>
<dbReference type="SUPFAM" id="SSF49899">
    <property type="entry name" value="Concanavalin A-like lectins/glucanases"/>
    <property type="match status" value="1"/>
</dbReference>
<name>G3HYR2_CRIGR</name>
<reference evidence="2" key="2">
    <citation type="submission" date="2011-08" db="EMBL/GenBank/DDBJ databases">
        <title>The genomic sequence of the Chinese hamster ovary CHO-K1 cell line.</title>
        <authorList>
            <person name="Xu X."/>
            <person name="Nagarajan H."/>
            <person name="Lewis N.E."/>
            <person name="Pan S."/>
            <person name="Cai Z."/>
            <person name="Liu X."/>
            <person name="Chen W."/>
            <person name="Xie M."/>
            <person name="Wang W."/>
            <person name="Hammond S."/>
            <person name="Andersen M.R."/>
            <person name="Neff N."/>
            <person name="Passarelli B."/>
            <person name="Koh W."/>
            <person name="Fan C.H."/>
            <person name="Wang J."/>
            <person name="Gui Y."/>
            <person name="Lee K.H."/>
            <person name="Betenbaugh M.J."/>
            <person name="Quake S.R."/>
            <person name="Famili I."/>
            <person name="Palsson B.O."/>
            <person name="Wang J."/>
        </authorList>
    </citation>
    <scope>NUCLEOTIDE SEQUENCE</scope>
</reference>
<evidence type="ECO:0000313" key="4">
    <source>
        <dbReference type="Proteomes" id="UP000001075"/>
    </source>
</evidence>
<dbReference type="Gene3D" id="2.60.120.920">
    <property type="match status" value="1"/>
</dbReference>
<gene>
    <name evidence="3" type="ORF">H671_3g9251</name>
    <name evidence="2" type="ORF">I79_016203</name>
</gene>
<evidence type="ECO:0000259" key="1">
    <source>
        <dbReference type="PROSITE" id="PS50188"/>
    </source>
</evidence>
<evidence type="ECO:0000313" key="5">
    <source>
        <dbReference type="Proteomes" id="UP000030759"/>
    </source>
</evidence>
<dbReference type="InterPro" id="IPR013320">
    <property type="entry name" value="ConA-like_dom_sf"/>
</dbReference>
<dbReference type="EMBL" id="JH000941">
    <property type="protein sequence ID" value="EGW00260.1"/>
    <property type="molecule type" value="Genomic_DNA"/>
</dbReference>
<proteinExistence type="predicted"/>
<dbReference type="Proteomes" id="UP000001075">
    <property type="component" value="Unassembled WGS sequence"/>
</dbReference>
<dbReference type="STRING" id="10029.G3HYR2"/>
<accession>G3HYR2</accession>
<reference evidence="4" key="1">
    <citation type="journal article" date="2011" name="Nat. Biotechnol.">
        <title>The genomic sequence of the Chinese hamster ovary (CHO)-K1 cell line.</title>
        <authorList>
            <person name="Xu X."/>
            <person name="Nagarajan H."/>
            <person name="Lewis N.E."/>
            <person name="Pan S."/>
            <person name="Cai Z."/>
            <person name="Liu X."/>
            <person name="Chen W."/>
            <person name="Xie M."/>
            <person name="Wang W."/>
            <person name="Hammond S."/>
            <person name="Andersen M.R."/>
            <person name="Neff N."/>
            <person name="Passarelli B."/>
            <person name="Koh W."/>
            <person name="Fan H.C."/>
            <person name="Wang J."/>
            <person name="Gui Y."/>
            <person name="Lee K.H."/>
            <person name="Betenbaugh M.J."/>
            <person name="Quake S.R."/>
            <person name="Famili I."/>
            <person name="Palsson B.O."/>
            <person name="Wang J."/>
        </authorList>
    </citation>
    <scope>NUCLEOTIDE SEQUENCE [LARGE SCALE GENOMIC DNA]</scope>
    <source>
        <strain evidence="4">CHO K1 cell line</strain>
    </source>
</reference>
<dbReference type="InterPro" id="IPR001870">
    <property type="entry name" value="B30.2/SPRY"/>
</dbReference>
<dbReference type="InterPro" id="IPR043136">
    <property type="entry name" value="B30.2/SPRY_sf"/>
</dbReference>
<sequence length="74" mass="8109">MLANEKAPIEGIGQPEKVGLLLDYEAKKLSMVDVSQIAVVHTLQTYFCGPVTPEFALWDGELLTHSELEVPKGI</sequence>
<evidence type="ECO:0000313" key="3">
    <source>
        <dbReference type="EMBL" id="ERE79907.1"/>
    </source>
</evidence>
<reference evidence="3" key="4">
    <citation type="submission" date="2013-03" db="EMBL/GenBank/DDBJ databases">
        <title>Chinese hamster genome sequenced from sorted chromosomes.</title>
        <authorList>
            <person name="Brinkrolf K."/>
            <person name="Rupp O."/>
            <person name="Laux H."/>
            <person name="Kollin F."/>
            <person name="Ernst W."/>
            <person name="Linke B."/>
            <person name="Kofler R."/>
            <person name="Romand S."/>
            <person name="Hesse F."/>
            <person name="Budach W.E."/>
            <person name="Galosy S."/>
            <person name="Muller D."/>
            <person name="Noll T."/>
            <person name="Wienberg J."/>
            <person name="Jostock T."/>
            <person name="Leonard M."/>
            <person name="Grillari J."/>
            <person name="Tauch A."/>
            <person name="Goesmann A."/>
            <person name="Helk B."/>
            <person name="Mott J.E."/>
            <person name="Puehler A."/>
            <person name="Borth N."/>
        </authorList>
    </citation>
    <scope>NUCLEOTIDE SEQUENCE</scope>
    <source>
        <strain evidence="3">17A/GY</strain>
    </source>
</reference>
<reference evidence="5" key="3">
    <citation type="journal article" date="2013" name="Nat. Biotechnol.">
        <title>Chinese hamster genome sequenced from sorted chromosomes.</title>
        <authorList>
            <person name="Brinkrolf K."/>
            <person name="Rupp O."/>
            <person name="Laux H."/>
            <person name="Kollin F."/>
            <person name="Ernst W."/>
            <person name="Linke B."/>
            <person name="Kofler R."/>
            <person name="Romand S."/>
            <person name="Hesse F."/>
            <person name="Budach W.E."/>
            <person name="Galosy S."/>
            <person name="Muller D."/>
            <person name="Noll T."/>
            <person name="Wienberg J."/>
            <person name="Jostock T."/>
            <person name="Leonard M."/>
            <person name="Grillari J."/>
            <person name="Tauch A."/>
            <person name="Goesmann A."/>
            <person name="Helk B."/>
            <person name="Mott J.E."/>
            <person name="Puhler A."/>
            <person name="Borth N."/>
        </authorList>
    </citation>
    <scope>NUCLEOTIDE SEQUENCE [LARGE SCALE GENOMIC DNA]</scope>
    <source>
        <strain evidence="5">17A/GY</strain>
    </source>
</reference>
<dbReference type="AlphaFoldDB" id="G3HYR2"/>
<dbReference type="PROSITE" id="PS50188">
    <property type="entry name" value="B302_SPRY"/>
    <property type="match status" value="1"/>
</dbReference>